<dbReference type="EMBL" id="LNJQ01000004">
    <property type="protein sequence ID" value="KWZ37744.1"/>
    <property type="molecule type" value="Genomic_DNA"/>
</dbReference>
<sequence length="44" mass="4801">MKRIGAFFIASWSAAAMLYLGRHSVPMIAMSGIVVFAGFDLLRP</sequence>
<reference evidence="2 3" key="1">
    <citation type="submission" date="2015-11" db="EMBL/GenBank/DDBJ databases">
        <authorList>
            <person name="Sahl J."/>
            <person name="Wagner D."/>
            <person name="Keim P."/>
        </authorList>
    </citation>
    <scope>NUCLEOTIDE SEQUENCE [LARGE SCALE GENOMIC DNA]</scope>
    <source>
        <strain evidence="2 3">BDU18</strain>
    </source>
</reference>
<feature type="transmembrane region" description="Helical" evidence="1">
    <location>
        <begin position="25"/>
        <end position="42"/>
    </location>
</feature>
<keyword evidence="1" id="KW-0812">Transmembrane</keyword>
<keyword evidence="1" id="KW-1133">Transmembrane helix</keyword>
<dbReference type="Proteomes" id="UP000070255">
    <property type="component" value="Unassembled WGS sequence"/>
</dbReference>
<proteinExistence type="predicted"/>
<keyword evidence="3" id="KW-1185">Reference proteome</keyword>
<organism evidence="2 3">
    <name type="scientific">Burkholderia savannae</name>
    <dbReference type="NCBI Taxonomy" id="1637837"/>
    <lineage>
        <taxon>Bacteria</taxon>
        <taxon>Pseudomonadati</taxon>
        <taxon>Pseudomonadota</taxon>
        <taxon>Betaproteobacteria</taxon>
        <taxon>Burkholderiales</taxon>
        <taxon>Burkholderiaceae</taxon>
        <taxon>Burkholderia</taxon>
        <taxon>pseudomallei group</taxon>
    </lineage>
</organism>
<protein>
    <submittedName>
        <fullName evidence="2">Uncharacterized protein</fullName>
    </submittedName>
</protein>
<evidence type="ECO:0000313" key="3">
    <source>
        <dbReference type="Proteomes" id="UP000070255"/>
    </source>
</evidence>
<keyword evidence="1" id="KW-0472">Membrane</keyword>
<accession>A0ABR5T6H6</accession>
<gene>
    <name evidence="2" type="ORF">WS72_22635</name>
</gene>
<evidence type="ECO:0000313" key="2">
    <source>
        <dbReference type="EMBL" id="KWZ37744.1"/>
    </source>
</evidence>
<name>A0ABR5T6H6_9BURK</name>
<comment type="caution">
    <text evidence="2">The sequence shown here is derived from an EMBL/GenBank/DDBJ whole genome shotgun (WGS) entry which is preliminary data.</text>
</comment>
<evidence type="ECO:0000256" key="1">
    <source>
        <dbReference type="SAM" id="Phobius"/>
    </source>
</evidence>
<dbReference type="RefSeq" id="WP_038743480.1">
    <property type="nucleotide sequence ID" value="NZ_CP013425.1"/>
</dbReference>